<dbReference type="Proteomes" id="UP001241377">
    <property type="component" value="Unassembled WGS sequence"/>
</dbReference>
<gene>
    <name evidence="1" type="ORF">QFC19_008588</name>
</gene>
<evidence type="ECO:0000313" key="1">
    <source>
        <dbReference type="EMBL" id="KAJ9092864.1"/>
    </source>
</evidence>
<sequence length="325" mass="35065">MCRRQRWQLSLSVSAVLIKDERAYLSISSELELSPPVRLIAFVVIPQACLAVTCTSAQQWNDAYFYVRSYCSVFQVALPYSSVSLVPTLVYGTAPTTASTATIAADGTAPRATVYYTRTKATITVDIVMGSICSFLLAIAFATGGYNIYQLYKVEQTQSQLGSRPFTQAGTQMSHVKSYNNFEFNPTRTNATGRSAFAVGPSAGGNKRSHNLTHLDATAFSSFPAVTPRDDKIHVHTATTINSTSSSGNPGGFPHGGGIASGSSVGDAVPLSGDSTIHINYEMSTLPVLKRISGQSVHFSLEEDDDSDKDVESKDRKFSNRDNRI</sequence>
<proteinExistence type="predicted"/>
<reference evidence="1" key="1">
    <citation type="submission" date="2023-04" db="EMBL/GenBank/DDBJ databases">
        <title>Draft Genome sequencing of Naganishia species isolated from polar environments using Oxford Nanopore Technology.</title>
        <authorList>
            <person name="Leo P."/>
            <person name="Venkateswaran K."/>
        </authorList>
    </citation>
    <scope>NUCLEOTIDE SEQUENCE</scope>
    <source>
        <strain evidence="1">MNA-CCFEE 5261</strain>
    </source>
</reference>
<name>A0ACC2V1H5_9TREE</name>
<organism evidence="1 2">
    <name type="scientific">Naganishia cerealis</name>
    <dbReference type="NCBI Taxonomy" id="610337"/>
    <lineage>
        <taxon>Eukaryota</taxon>
        <taxon>Fungi</taxon>
        <taxon>Dikarya</taxon>
        <taxon>Basidiomycota</taxon>
        <taxon>Agaricomycotina</taxon>
        <taxon>Tremellomycetes</taxon>
        <taxon>Filobasidiales</taxon>
        <taxon>Filobasidiaceae</taxon>
        <taxon>Naganishia</taxon>
    </lineage>
</organism>
<accession>A0ACC2V1H5</accession>
<dbReference type="EMBL" id="JASBWR010000130">
    <property type="protein sequence ID" value="KAJ9092864.1"/>
    <property type="molecule type" value="Genomic_DNA"/>
</dbReference>
<protein>
    <submittedName>
        <fullName evidence="1">Uncharacterized protein</fullName>
    </submittedName>
</protein>
<keyword evidence="2" id="KW-1185">Reference proteome</keyword>
<evidence type="ECO:0000313" key="2">
    <source>
        <dbReference type="Proteomes" id="UP001241377"/>
    </source>
</evidence>
<comment type="caution">
    <text evidence="1">The sequence shown here is derived from an EMBL/GenBank/DDBJ whole genome shotgun (WGS) entry which is preliminary data.</text>
</comment>